<organism evidence="2">
    <name type="scientific">Salmonella enterica subsp. houtenae serovar 45:g,z51:-</name>
    <dbReference type="NCBI Taxonomy" id="1967611"/>
    <lineage>
        <taxon>Bacteria</taxon>
        <taxon>Pseudomonadati</taxon>
        <taxon>Pseudomonadota</taxon>
        <taxon>Gammaproteobacteria</taxon>
        <taxon>Enterobacterales</taxon>
        <taxon>Enterobacteriaceae</taxon>
        <taxon>Salmonella</taxon>
    </lineage>
</organism>
<comment type="caution">
    <text evidence="2">The sequence shown here is derived from an EMBL/GenBank/DDBJ whole genome shotgun (WGS) entry which is preliminary data.</text>
</comment>
<sequence>MLTPAQRHFQKVMAERRGQADEESDIQRTAHEQILHRLRMDLSRLSGVQSEETKAEMKKSMLPEYEGWIEGTLDGDSGRQDEVITRLMVWAIDCRDYVLAMKLGRYVVRHGLTLPDNFNRTAATFLTEEMSKPLLTLAAADSDADLSSGIAVLDEVADIVADSDMPDVVRAKLCKARALSRRGATDITTKAEALALFREALTRNPNAGVKKEIATLAREVKKLSADGGMGECDAASTDKTDGTAEPVPEKTTTASAAGKATARKTTTRTATGKATKRKPASQKKN</sequence>
<reference evidence="2" key="1">
    <citation type="journal article" date="2018" name="Genome Biol.">
        <title>SKESA: strategic k-mer extension for scrupulous assemblies.</title>
        <authorList>
            <person name="Souvorov A."/>
            <person name="Agarwala R."/>
            <person name="Lipman D.J."/>
        </authorList>
    </citation>
    <scope>NUCLEOTIDE SEQUENCE</scope>
    <source>
        <strain evidence="2">2584-68</strain>
    </source>
</reference>
<feature type="compositionally biased region" description="Basic residues" evidence="1">
    <location>
        <begin position="274"/>
        <end position="285"/>
    </location>
</feature>
<dbReference type="Pfam" id="PF05944">
    <property type="entry name" value="Phage_term_smal"/>
    <property type="match status" value="1"/>
</dbReference>
<feature type="region of interest" description="Disordered" evidence="1">
    <location>
        <begin position="226"/>
        <end position="285"/>
    </location>
</feature>
<dbReference type="EMBL" id="DAATAH010000069">
    <property type="protein sequence ID" value="HAE7767099.1"/>
    <property type="molecule type" value="Genomic_DNA"/>
</dbReference>
<evidence type="ECO:0000313" key="2">
    <source>
        <dbReference type="EMBL" id="HAE7767099.1"/>
    </source>
</evidence>
<protein>
    <submittedName>
        <fullName evidence="2">Terminase</fullName>
    </submittedName>
</protein>
<gene>
    <name evidence="2" type="ORF">GNB58_004159</name>
</gene>
<accession>A0A736VRI3</accession>
<dbReference type="InterPro" id="IPR010270">
    <property type="entry name" value="Phage_P2_GpM"/>
</dbReference>
<dbReference type="GO" id="GO:0003677">
    <property type="term" value="F:DNA binding"/>
    <property type="evidence" value="ECO:0007669"/>
    <property type="project" value="InterPro"/>
</dbReference>
<feature type="region of interest" description="Disordered" evidence="1">
    <location>
        <begin position="1"/>
        <end position="26"/>
    </location>
</feature>
<evidence type="ECO:0000256" key="1">
    <source>
        <dbReference type="SAM" id="MobiDB-lite"/>
    </source>
</evidence>
<reference evidence="2" key="2">
    <citation type="submission" date="2018-07" db="EMBL/GenBank/DDBJ databases">
        <authorList>
            <consortium name="NCBI Pathogen Detection Project"/>
        </authorList>
    </citation>
    <scope>NUCLEOTIDE SEQUENCE</scope>
    <source>
        <strain evidence="2">2584-68</strain>
    </source>
</reference>
<proteinExistence type="predicted"/>
<feature type="compositionally biased region" description="Basic and acidic residues" evidence="1">
    <location>
        <begin position="13"/>
        <end position="26"/>
    </location>
</feature>
<dbReference type="GO" id="GO:0004519">
    <property type="term" value="F:endonuclease activity"/>
    <property type="evidence" value="ECO:0007669"/>
    <property type="project" value="InterPro"/>
</dbReference>
<dbReference type="AlphaFoldDB" id="A0A736VRI3"/>
<name>A0A736VRI3_SALHO</name>
<feature type="compositionally biased region" description="Low complexity" evidence="1">
    <location>
        <begin position="250"/>
        <end position="260"/>
    </location>
</feature>